<dbReference type="EMBL" id="SNSC02000003">
    <property type="protein sequence ID" value="TID25913.1"/>
    <property type="molecule type" value="Genomic_DNA"/>
</dbReference>
<evidence type="ECO:0000313" key="4">
    <source>
        <dbReference type="Proteomes" id="UP000298493"/>
    </source>
</evidence>
<dbReference type="AlphaFoldDB" id="A0A4Z1P9L3"/>
<dbReference type="OrthoDB" id="10440052at2759"/>
<evidence type="ECO:0000256" key="2">
    <source>
        <dbReference type="SAM" id="Phobius"/>
    </source>
</evidence>
<sequence>MTGSLWSRAPPQLEPTGNAKFHSSTSIPHLDTPPDPNTTANWTTEKIIYLTYFLSVPIAAIIFLIWVHIRWPKKPVKTKTEVPSQTIEVDKGADGAEADSG</sequence>
<organism evidence="3 4">
    <name type="scientific">Venturia nashicola</name>
    <dbReference type="NCBI Taxonomy" id="86259"/>
    <lineage>
        <taxon>Eukaryota</taxon>
        <taxon>Fungi</taxon>
        <taxon>Dikarya</taxon>
        <taxon>Ascomycota</taxon>
        <taxon>Pezizomycotina</taxon>
        <taxon>Dothideomycetes</taxon>
        <taxon>Pleosporomycetidae</taxon>
        <taxon>Venturiales</taxon>
        <taxon>Venturiaceae</taxon>
        <taxon>Venturia</taxon>
    </lineage>
</organism>
<feature type="region of interest" description="Disordered" evidence="1">
    <location>
        <begin position="1"/>
        <end position="38"/>
    </location>
</feature>
<accession>A0A4Z1P9L3</accession>
<keyword evidence="2" id="KW-1133">Transmembrane helix</keyword>
<evidence type="ECO:0000256" key="1">
    <source>
        <dbReference type="SAM" id="MobiDB-lite"/>
    </source>
</evidence>
<name>A0A4Z1P9L3_9PEZI</name>
<dbReference type="Proteomes" id="UP000298493">
    <property type="component" value="Unassembled WGS sequence"/>
</dbReference>
<gene>
    <name evidence="3" type="ORF">E6O75_ATG03776</name>
</gene>
<evidence type="ECO:0000313" key="3">
    <source>
        <dbReference type="EMBL" id="TID25913.1"/>
    </source>
</evidence>
<keyword evidence="4" id="KW-1185">Reference proteome</keyword>
<proteinExistence type="predicted"/>
<keyword evidence="2" id="KW-0472">Membrane</keyword>
<feature type="transmembrane region" description="Helical" evidence="2">
    <location>
        <begin position="47"/>
        <end position="69"/>
    </location>
</feature>
<reference evidence="3 4" key="1">
    <citation type="submission" date="2019-04" db="EMBL/GenBank/DDBJ databases">
        <title>High contiguity whole genome sequence and gene annotation resource for two Venturia nashicola isolates.</title>
        <authorList>
            <person name="Prokchorchik M."/>
            <person name="Won K."/>
            <person name="Lee Y."/>
            <person name="Choi E.D."/>
            <person name="Segonzac C."/>
            <person name="Sohn K.H."/>
        </authorList>
    </citation>
    <scope>NUCLEOTIDE SEQUENCE [LARGE SCALE GENOMIC DNA]</scope>
    <source>
        <strain evidence="3 4">PRI2</strain>
    </source>
</reference>
<comment type="caution">
    <text evidence="3">The sequence shown here is derived from an EMBL/GenBank/DDBJ whole genome shotgun (WGS) entry which is preliminary data.</text>
</comment>
<protein>
    <submittedName>
        <fullName evidence="3">Uncharacterized protein</fullName>
    </submittedName>
</protein>
<feature type="region of interest" description="Disordered" evidence="1">
    <location>
        <begin position="80"/>
        <end position="101"/>
    </location>
</feature>
<keyword evidence="2" id="KW-0812">Transmembrane</keyword>